<dbReference type="Proteomes" id="UP000008182">
    <property type="component" value="Segment"/>
</dbReference>
<dbReference type="EMBL" id="FR823450">
    <property type="protein sequence ID" value="CBZ42235.1"/>
    <property type="molecule type" value="Genomic_DNA"/>
</dbReference>
<proteinExistence type="predicted"/>
<dbReference type="InterPro" id="IPR002052">
    <property type="entry name" value="DNA_methylase_N6_adenine_CS"/>
</dbReference>
<sequence>MINKDETIDCIITDPPYLYLNHKLDRKFKQQEKLKESKIKLNK</sequence>
<dbReference type="GO" id="GO:0003676">
    <property type="term" value="F:nucleic acid binding"/>
    <property type="evidence" value="ECO:0007669"/>
    <property type="project" value="InterPro"/>
</dbReference>
<reference evidence="2" key="1">
    <citation type="journal article" date="2011" name="J. Virol.">
        <title>Campylobacter jejuni group III phage CP81 contains many T4-like genes without belonging to the T4-type phage group: implications for the evolution of T4 phages.</title>
        <authorList>
            <person name="Hammerl J.A."/>
            <person name="Jackel C."/>
            <person name="Reetz J."/>
            <person name="Beck S."/>
            <person name="Alter T."/>
            <person name="Lurz R."/>
            <person name="Barretto C."/>
            <person name="Brussow H."/>
            <person name="Hertwig S."/>
        </authorList>
    </citation>
    <scope>NUCLEOTIDE SEQUENCE [LARGE SCALE GENOMIC DNA]</scope>
</reference>
<organism evidence="1 2">
    <name type="scientific">Campylobacter phage CP81</name>
    <dbReference type="NCBI Taxonomy" id="2927008"/>
    <lineage>
        <taxon>Viruses</taxon>
        <taxon>Duplodnaviria</taxon>
        <taxon>Heunggongvirae</taxon>
        <taxon>Uroviricota</taxon>
        <taxon>Caudoviricetes</taxon>
        <taxon>Connertonviridae</taxon>
        <taxon>Fletchervirus</taxon>
        <taxon>Fletchervirus CP81</taxon>
    </lineage>
</organism>
<evidence type="ECO:0000313" key="1">
    <source>
        <dbReference type="EMBL" id="CBZ42235.1"/>
    </source>
</evidence>
<dbReference type="PROSITE" id="PS00092">
    <property type="entry name" value="N6_MTASE"/>
    <property type="match status" value="1"/>
</dbReference>
<protein>
    <submittedName>
        <fullName evidence="1">Uncharacterized protein</fullName>
    </submittedName>
</protein>
<dbReference type="GeneID" id="40100085"/>
<dbReference type="GO" id="GO:0032259">
    <property type="term" value="P:methylation"/>
    <property type="evidence" value="ECO:0007669"/>
    <property type="project" value="InterPro"/>
</dbReference>
<dbReference type="InterPro" id="IPR029063">
    <property type="entry name" value="SAM-dependent_MTases_sf"/>
</dbReference>
<keyword evidence="2" id="KW-1185">Reference proteome</keyword>
<name>G0LWP3_9CAUD</name>
<accession>G0LWP3</accession>
<dbReference type="GO" id="GO:0008168">
    <property type="term" value="F:methyltransferase activity"/>
    <property type="evidence" value="ECO:0007669"/>
    <property type="project" value="InterPro"/>
</dbReference>
<dbReference type="RefSeq" id="YP_009623294.1">
    <property type="nucleotide sequence ID" value="NC_042112.1"/>
</dbReference>
<dbReference type="SUPFAM" id="SSF53335">
    <property type="entry name" value="S-adenosyl-L-methionine-dependent methyltransferases"/>
    <property type="match status" value="1"/>
</dbReference>
<evidence type="ECO:0000313" key="2">
    <source>
        <dbReference type="Proteomes" id="UP000008182"/>
    </source>
</evidence>